<evidence type="ECO:0000313" key="2">
    <source>
        <dbReference type="EMBL" id="MFC4060086.1"/>
    </source>
</evidence>
<accession>A0ABV8IA54</accession>
<dbReference type="Proteomes" id="UP001595850">
    <property type="component" value="Unassembled WGS sequence"/>
</dbReference>
<dbReference type="InterPro" id="IPR023214">
    <property type="entry name" value="HAD_sf"/>
</dbReference>
<dbReference type="Pfam" id="PF25109">
    <property type="entry name" value="HAD_PNKP"/>
    <property type="match status" value="1"/>
</dbReference>
<dbReference type="InterPro" id="IPR056782">
    <property type="entry name" value="HAD_PNKP"/>
</dbReference>
<organism evidence="2 3">
    <name type="scientific">Planomonospora corallina</name>
    <dbReference type="NCBI Taxonomy" id="1806052"/>
    <lineage>
        <taxon>Bacteria</taxon>
        <taxon>Bacillati</taxon>
        <taxon>Actinomycetota</taxon>
        <taxon>Actinomycetes</taxon>
        <taxon>Streptosporangiales</taxon>
        <taxon>Streptosporangiaceae</taxon>
        <taxon>Planomonospora</taxon>
    </lineage>
</organism>
<dbReference type="RefSeq" id="WP_377288915.1">
    <property type="nucleotide sequence ID" value="NZ_JBHSBM010000017.1"/>
</dbReference>
<protein>
    <recommendedName>
        <fullName evidence="1">Polynucleotide kinase PNKP phosphatase domain-containing protein</fullName>
    </recommendedName>
</protein>
<dbReference type="SUPFAM" id="SSF56784">
    <property type="entry name" value="HAD-like"/>
    <property type="match status" value="1"/>
</dbReference>
<dbReference type="InterPro" id="IPR036412">
    <property type="entry name" value="HAD-like_sf"/>
</dbReference>
<evidence type="ECO:0000259" key="1">
    <source>
        <dbReference type="Pfam" id="PF25109"/>
    </source>
</evidence>
<name>A0ABV8IA54_9ACTN</name>
<reference evidence="3" key="1">
    <citation type="journal article" date="2019" name="Int. J. Syst. Evol. Microbiol.">
        <title>The Global Catalogue of Microorganisms (GCM) 10K type strain sequencing project: providing services to taxonomists for standard genome sequencing and annotation.</title>
        <authorList>
            <consortium name="The Broad Institute Genomics Platform"/>
            <consortium name="The Broad Institute Genome Sequencing Center for Infectious Disease"/>
            <person name="Wu L."/>
            <person name="Ma J."/>
        </authorList>
    </citation>
    <scope>NUCLEOTIDE SEQUENCE [LARGE SCALE GENOMIC DNA]</scope>
    <source>
        <strain evidence="3">TBRC 4489</strain>
    </source>
</reference>
<keyword evidence="3" id="KW-1185">Reference proteome</keyword>
<evidence type="ECO:0000313" key="3">
    <source>
        <dbReference type="Proteomes" id="UP001595850"/>
    </source>
</evidence>
<gene>
    <name evidence="2" type="ORF">ACFOWE_17415</name>
</gene>
<dbReference type="EMBL" id="JBHSBM010000017">
    <property type="protein sequence ID" value="MFC4060086.1"/>
    <property type="molecule type" value="Genomic_DNA"/>
</dbReference>
<proteinExistence type="predicted"/>
<feature type="domain" description="Polynucleotide kinase PNKP phosphatase" evidence="1">
    <location>
        <begin position="11"/>
        <end position="145"/>
    </location>
</feature>
<sequence length="145" mass="16257">MASGNGLVGAVWIVDIDGTLALRGERGPYDWRRVGEDLPNPPVVAIVRALVLAGHTVAYVSGRPERTRRTTERWLRAHVGYLDRAEGLWLRPDGDRRPDTVWKAEVYREHFAGREVAAVIEDRARVVAMWRSLGLTVVQVAEGDY</sequence>
<dbReference type="Gene3D" id="3.40.50.1000">
    <property type="entry name" value="HAD superfamily/HAD-like"/>
    <property type="match status" value="1"/>
</dbReference>
<comment type="caution">
    <text evidence="2">The sequence shown here is derived from an EMBL/GenBank/DDBJ whole genome shotgun (WGS) entry which is preliminary data.</text>
</comment>